<sequence>MATRTSGYSSRRLILTGGLQRHPRHPCPPSPQRTLKVKVAKIQRRLKIQRPLKALRKLQMQKLPHQKQRQRSSNNPGCAIQTTLLVTIYSVTTGSYVYRLPFYFINIESYGTTCLEYS</sequence>
<organism evidence="2 3">
    <name type="scientific">Rattus norvegicus</name>
    <name type="common">Rat</name>
    <dbReference type="NCBI Taxonomy" id="10116"/>
    <lineage>
        <taxon>Eukaryota</taxon>
        <taxon>Metazoa</taxon>
        <taxon>Chordata</taxon>
        <taxon>Craniata</taxon>
        <taxon>Vertebrata</taxon>
        <taxon>Euteleostomi</taxon>
        <taxon>Mammalia</taxon>
        <taxon>Eutheria</taxon>
        <taxon>Euarchontoglires</taxon>
        <taxon>Glires</taxon>
        <taxon>Rodentia</taxon>
        <taxon>Myomorpha</taxon>
        <taxon>Muroidea</taxon>
        <taxon>Muridae</taxon>
        <taxon>Murinae</taxon>
        <taxon>Rattus</taxon>
    </lineage>
</organism>
<reference evidence="3" key="1">
    <citation type="submission" date="2005-09" db="EMBL/GenBank/DDBJ databases">
        <authorList>
            <person name="Mural R.J."/>
            <person name="Li P.W."/>
            <person name="Adams M.D."/>
            <person name="Amanatides P.G."/>
            <person name="Baden-Tillson H."/>
            <person name="Barnstead M."/>
            <person name="Chin S.H."/>
            <person name="Dew I."/>
            <person name="Evans C.A."/>
            <person name="Ferriera S."/>
            <person name="Flanigan M."/>
            <person name="Fosler C."/>
            <person name="Glodek A."/>
            <person name="Gu Z."/>
            <person name="Holt R.A."/>
            <person name="Jennings D."/>
            <person name="Kraft C.L."/>
            <person name="Lu F."/>
            <person name="Nguyen T."/>
            <person name="Nusskern D.R."/>
            <person name="Pfannkoch C.M."/>
            <person name="Sitter C."/>
            <person name="Sutton G.G."/>
            <person name="Venter J.C."/>
            <person name="Wang Z."/>
            <person name="Woodage T."/>
            <person name="Zheng X.H."/>
            <person name="Zhong F."/>
        </authorList>
    </citation>
    <scope>NUCLEOTIDE SEQUENCE [LARGE SCALE GENOMIC DNA]</scope>
    <source>
        <strain>BN</strain>
        <strain evidence="3">Sprague-Dawley</strain>
    </source>
</reference>
<evidence type="ECO:0000313" key="3">
    <source>
        <dbReference type="Proteomes" id="UP000234681"/>
    </source>
</evidence>
<evidence type="ECO:0000313" key="2">
    <source>
        <dbReference type="EMBL" id="EDL76037.1"/>
    </source>
</evidence>
<feature type="region of interest" description="Disordered" evidence="1">
    <location>
        <begin position="1"/>
        <end position="32"/>
    </location>
</feature>
<dbReference type="EMBL" id="CH474055">
    <property type="protein sequence ID" value="EDL76037.1"/>
    <property type="molecule type" value="Genomic_DNA"/>
</dbReference>
<dbReference type="Proteomes" id="UP000234681">
    <property type="component" value="Chromosome 14"/>
</dbReference>
<dbReference type="AlphaFoldDB" id="A6KJ86"/>
<accession>A6KJ86</accession>
<name>A6KJ86_RAT</name>
<protein>
    <submittedName>
        <fullName evidence="2">RCG24490</fullName>
    </submittedName>
</protein>
<evidence type="ECO:0000256" key="1">
    <source>
        <dbReference type="SAM" id="MobiDB-lite"/>
    </source>
</evidence>
<proteinExistence type="predicted"/>
<gene>
    <name evidence="2" type="ORF">rCG_24490</name>
</gene>